<dbReference type="RefSeq" id="WP_200325060.1">
    <property type="nucleotide sequence ID" value="NZ_JAENJH010000011.1"/>
</dbReference>
<feature type="compositionally biased region" description="Polar residues" evidence="1">
    <location>
        <begin position="1"/>
        <end position="10"/>
    </location>
</feature>
<sequence length="202" mass="21823">MRADNVNTMHPTVPGSGGGISVDLRFPDDEQPDARAALVRWWVNAGQPAAYLGAYIGGNTSSFLLSGLAYSERNTHRTKRSDPDEVALRGTRAVELGDSDWRQTKGSVDVIIDNLLKDTVDPTPLVEPVTIPADPRIQLRDVIRLTNEGGIAGALYAQVIGIQREDGPGGSVDTLSLRIVRTPGVAIWDDPDLGWDVGRWGE</sequence>
<feature type="region of interest" description="Disordered" evidence="1">
    <location>
        <begin position="1"/>
        <end position="21"/>
    </location>
</feature>
<protein>
    <submittedName>
        <fullName evidence="2">Uncharacterized protein</fullName>
    </submittedName>
</protein>
<organism evidence="2 3">
    <name type="scientific">Prauserella cavernicola</name>
    <dbReference type="NCBI Taxonomy" id="2800127"/>
    <lineage>
        <taxon>Bacteria</taxon>
        <taxon>Bacillati</taxon>
        <taxon>Actinomycetota</taxon>
        <taxon>Actinomycetes</taxon>
        <taxon>Pseudonocardiales</taxon>
        <taxon>Pseudonocardiaceae</taxon>
        <taxon>Prauserella</taxon>
    </lineage>
</organism>
<comment type="caution">
    <text evidence="2">The sequence shown here is derived from an EMBL/GenBank/DDBJ whole genome shotgun (WGS) entry which is preliminary data.</text>
</comment>
<proteinExistence type="predicted"/>
<evidence type="ECO:0000313" key="3">
    <source>
        <dbReference type="Proteomes" id="UP000635245"/>
    </source>
</evidence>
<dbReference type="Proteomes" id="UP000635245">
    <property type="component" value="Unassembled WGS sequence"/>
</dbReference>
<reference evidence="2" key="1">
    <citation type="submission" date="2020-12" db="EMBL/GenBank/DDBJ databases">
        <title>Prauserella sp. ASG 168, a novel actinomycete isolated from cave rock.</title>
        <authorList>
            <person name="Suriyachadkun C."/>
        </authorList>
    </citation>
    <scope>NUCLEOTIDE SEQUENCE</scope>
    <source>
        <strain evidence="2">ASG 168</strain>
    </source>
</reference>
<dbReference type="EMBL" id="JAENJH010000011">
    <property type="protein sequence ID" value="MBK1788801.1"/>
    <property type="molecule type" value="Genomic_DNA"/>
</dbReference>
<evidence type="ECO:0000256" key="1">
    <source>
        <dbReference type="SAM" id="MobiDB-lite"/>
    </source>
</evidence>
<accession>A0A934V4W5</accession>
<evidence type="ECO:0000313" key="2">
    <source>
        <dbReference type="EMBL" id="MBK1788801.1"/>
    </source>
</evidence>
<name>A0A934V4W5_9PSEU</name>
<gene>
    <name evidence="2" type="ORF">JHE00_31115</name>
</gene>
<keyword evidence="3" id="KW-1185">Reference proteome</keyword>
<dbReference type="AlphaFoldDB" id="A0A934V4W5"/>